<protein>
    <submittedName>
        <fullName evidence="2">Retrovirus-related Pol polyprotein from transposon RE1</fullName>
    </submittedName>
</protein>
<name>A0AAW2IY35_9LAMI</name>
<reference evidence="2" key="1">
    <citation type="submission" date="2020-06" db="EMBL/GenBank/DDBJ databases">
        <authorList>
            <person name="Li T."/>
            <person name="Hu X."/>
            <person name="Zhang T."/>
            <person name="Song X."/>
            <person name="Zhang H."/>
            <person name="Dai N."/>
            <person name="Sheng W."/>
            <person name="Hou X."/>
            <person name="Wei L."/>
        </authorList>
    </citation>
    <scope>NUCLEOTIDE SEQUENCE</scope>
    <source>
        <strain evidence="2">KEN8</strain>
        <tissue evidence="2">Leaf</tissue>
    </source>
</reference>
<dbReference type="Pfam" id="PF07727">
    <property type="entry name" value="RVT_2"/>
    <property type="match status" value="1"/>
</dbReference>
<reference evidence="2" key="2">
    <citation type="journal article" date="2024" name="Plant">
        <title>Genomic evolution and insights into agronomic trait innovations of Sesamum species.</title>
        <authorList>
            <person name="Miao H."/>
            <person name="Wang L."/>
            <person name="Qu L."/>
            <person name="Liu H."/>
            <person name="Sun Y."/>
            <person name="Le M."/>
            <person name="Wang Q."/>
            <person name="Wei S."/>
            <person name="Zheng Y."/>
            <person name="Lin W."/>
            <person name="Duan Y."/>
            <person name="Cao H."/>
            <person name="Xiong S."/>
            <person name="Wang X."/>
            <person name="Wei L."/>
            <person name="Li C."/>
            <person name="Ma Q."/>
            <person name="Ju M."/>
            <person name="Zhao R."/>
            <person name="Li G."/>
            <person name="Mu C."/>
            <person name="Tian Q."/>
            <person name="Mei H."/>
            <person name="Zhang T."/>
            <person name="Gao T."/>
            <person name="Zhang H."/>
        </authorList>
    </citation>
    <scope>NUCLEOTIDE SEQUENCE</scope>
    <source>
        <strain evidence="2">KEN8</strain>
    </source>
</reference>
<dbReference type="EMBL" id="JACGWM010001860">
    <property type="protein sequence ID" value="KAL0286723.1"/>
    <property type="molecule type" value="Genomic_DNA"/>
</dbReference>
<dbReference type="AlphaFoldDB" id="A0AAW2IY35"/>
<dbReference type="InterPro" id="IPR013103">
    <property type="entry name" value="RVT_2"/>
</dbReference>
<organism evidence="2">
    <name type="scientific">Sesamum calycinum</name>
    <dbReference type="NCBI Taxonomy" id="2727403"/>
    <lineage>
        <taxon>Eukaryota</taxon>
        <taxon>Viridiplantae</taxon>
        <taxon>Streptophyta</taxon>
        <taxon>Embryophyta</taxon>
        <taxon>Tracheophyta</taxon>
        <taxon>Spermatophyta</taxon>
        <taxon>Magnoliopsida</taxon>
        <taxon>eudicotyledons</taxon>
        <taxon>Gunneridae</taxon>
        <taxon>Pentapetalae</taxon>
        <taxon>asterids</taxon>
        <taxon>lamiids</taxon>
        <taxon>Lamiales</taxon>
        <taxon>Pedaliaceae</taxon>
        <taxon>Sesamum</taxon>
    </lineage>
</organism>
<proteinExistence type="predicted"/>
<comment type="caution">
    <text evidence="2">The sequence shown here is derived from an EMBL/GenBank/DDBJ whole genome shotgun (WGS) entry which is preliminary data.</text>
</comment>
<evidence type="ECO:0000259" key="1">
    <source>
        <dbReference type="Pfam" id="PF07727"/>
    </source>
</evidence>
<gene>
    <name evidence="2" type="ORF">Scaly_2784600</name>
</gene>
<accession>A0AAW2IY35</accession>
<evidence type="ECO:0000313" key="2">
    <source>
        <dbReference type="EMBL" id="KAL0286723.1"/>
    </source>
</evidence>
<feature type="domain" description="Reverse transcriptase Ty1/copia-type" evidence="1">
    <location>
        <begin position="11"/>
        <end position="220"/>
    </location>
</feature>
<sequence length="224" mass="25477">MEEELATLERNQTWELVPKLNDVKLISCKWVYKIKRHTDRSIETHKARLVACGFSHQYGLDYDETSGPVAKLIVVHVLLALVASKTWNLWQMDARQCISTWRARSGDLHEPTNGFFKSKSSEICVQAPKSALRLKEAPRAWYGKIVEFLTHGGYLMTSADSSLSIKAKERKLAIVLVYVDDLIIMGDCEEEVLQTKENLSVHFQMKKLGLLSTFLVLEVDHNGT</sequence>